<dbReference type="Gene3D" id="3.40.33.10">
    <property type="entry name" value="CAP"/>
    <property type="match status" value="1"/>
</dbReference>
<accession>A0A6J2UH65</accession>
<dbReference type="InterPro" id="IPR035940">
    <property type="entry name" value="CAP_sf"/>
</dbReference>
<protein>
    <submittedName>
        <fullName evidence="8">Allergen Tab y 5.0101</fullName>
    </submittedName>
</protein>
<comment type="similarity">
    <text evidence="2">Belongs to the CRISP family.</text>
</comment>
<dbReference type="GeneID" id="115634057"/>
<evidence type="ECO:0000256" key="4">
    <source>
        <dbReference type="ARBA" id="ARBA00022729"/>
    </source>
</evidence>
<evidence type="ECO:0000256" key="2">
    <source>
        <dbReference type="ARBA" id="ARBA00009923"/>
    </source>
</evidence>
<keyword evidence="7" id="KW-1185">Reference proteome</keyword>
<comment type="subcellular location">
    <subcellularLocation>
        <location evidence="1">Secreted</location>
    </subcellularLocation>
</comment>
<dbReference type="InterPro" id="IPR034763">
    <property type="entry name" value="P14a_insect"/>
</dbReference>
<feature type="domain" description="SCP" evidence="6">
    <location>
        <begin position="60"/>
        <end position="220"/>
    </location>
</feature>
<dbReference type="SUPFAM" id="SSF55797">
    <property type="entry name" value="PR-1-like"/>
    <property type="match status" value="1"/>
</dbReference>
<evidence type="ECO:0000256" key="1">
    <source>
        <dbReference type="ARBA" id="ARBA00004613"/>
    </source>
</evidence>
<proteinExistence type="inferred from homology"/>
<feature type="chain" id="PRO_5026867206" evidence="5">
    <location>
        <begin position="21"/>
        <end position="266"/>
    </location>
</feature>
<keyword evidence="3" id="KW-0964">Secreted</keyword>
<dbReference type="InterPro" id="IPR014044">
    <property type="entry name" value="CAP_dom"/>
</dbReference>
<dbReference type="AlphaFoldDB" id="A0A6J2UH65"/>
<evidence type="ECO:0000256" key="3">
    <source>
        <dbReference type="ARBA" id="ARBA00022525"/>
    </source>
</evidence>
<dbReference type="SMART" id="SM00198">
    <property type="entry name" value="SCP"/>
    <property type="match status" value="1"/>
</dbReference>
<evidence type="ECO:0000313" key="8">
    <source>
        <dbReference type="RefSeq" id="XP_030387460.1"/>
    </source>
</evidence>
<sequence>MFARTLIVCSILMSIMMVRTTDYCRIGLCSGKIKHIGCMNFGDFDESCGESPVMLKFTSQMRGQVLSTLNTFRNAIALGRFNSYKPAASMATLRWNEELAGLAKFALRRCENLEEYCANTYDFKYVSYIYGSTNWLHHEKPLRGLLEWLLTYWINDYKNCSRNHINGNLPPKDSHCKGYFTQLVQDQAAHVGCALMRRKGPTGLLQYSLLCQFSRGKVANEPVYLESSRAGSHCYAGVHSVYHGLCAPEEHINANLLHSEKKEKRF</sequence>
<dbReference type="Proteomes" id="UP000504634">
    <property type="component" value="Unplaced"/>
</dbReference>
<name>A0A6J2UH65_DROLE</name>
<dbReference type="OrthoDB" id="414826at2759"/>
<keyword evidence="4 5" id="KW-0732">Signal</keyword>
<evidence type="ECO:0000313" key="7">
    <source>
        <dbReference type="Proteomes" id="UP000504634"/>
    </source>
</evidence>
<evidence type="ECO:0000259" key="6">
    <source>
        <dbReference type="SMART" id="SM00198"/>
    </source>
</evidence>
<dbReference type="GO" id="GO:0005576">
    <property type="term" value="C:extracellular region"/>
    <property type="evidence" value="ECO:0007669"/>
    <property type="project" value="UniProtKB-SubCell"/>
</dbReference>
<dbReference type="Pfam" id="PF00188">
    <property type="entry name" value="CAP"/>
    <property type="match status" value="1"/>
</dbReference>
<feature type="signal peptide" evidence="5">
    <location>
        <begin position="1"/>
        <end position="20"/>
    </location>
</feature>
<dbReference type="RefSeq" id="XP_030387460.1">
    <property type="nucleotide sequence ID" value="XM_030531600.1"/>
</dbReference>
<evidence type="ECO:0000256" key="5">
    <source>
        <dbReference type="SAM" id="SignalP"/>
    </source>
</evidence>
<dbReference type="CDD" id="cd05380">
    <property type="entry name" value="CAP_euk"/>
    <property type="match status" value="1"/>
</dbReference>
<gene>
    <name evidence="8" type="primary">LOC115634057</name>
</gene>
<organism evidence="7 8">
    <name type="scientific">Drosophila lebanonensis</name>
    <name type="common">Fruit fly</name>
    <name type="synonym">Scaptodrosophila lebanonensis</name>
    <dbReference type="NCBI Taxonomy" id="7225"/>
    <lineage>
        <taxon>Eukaryota</taxon>
        <taxon>Metazoa</taxon>
        <taxon>Ecdysozoa</taxon>
        <taxon>Arthropoda</taxon>
        <taxon>Hexapoda</taxon>
        <taxon>Insecta</taxon>
        <taxon>Pterygota</taxon>
        <taxon>Neoptera</taxon>
        <taxon>Endopterygota</taxon>
        <taxon>Diptera</taxon>
        <taxon>Brachycera</taxon>
        <taxon>Muscomorpha</taxon>
        <taxon>Ephydroidea</taxon>
        <taxon>Drosophilidae</taxon>
        <taxon>Scaptodrosophila</taxon>
    </lineage>
</organism>
<reference evidence="8" key="1">
    <citation type="submission" date="2025-08" db="UniProtKB">
        <authorList>
            <consortium name="RefSeq"/>
        </authorList>
    </citation>
    <scope>IDENTIFICATION</scope>
    <source>
        <strain evidence="8">11010-0011.00</strain>
        <tissue evidence="8">Whole body</tissue>
    </source>
</reference>
<dbReference type="PIRSF" id="PIRSF038921">
    <property type="entry name" value="P14a"/>
    <property type="match status" value="1"/>
</dbReference>